<feature type="transmembrane region" description="Helical" evidence="1">
    <location>
        <begin position="103"/>
        <end position="126"/>
    </location>
</feature>
<keyword evidence="1" id="KW-1133">Transmembrane helix</keyword>
<protein>
    <submittedName>
        <fullName evidence="2">Uncharacterized protein</fullName>
    </submittedName>
</protein>
<keyword evidence="1" id="KW-0812">Transmembrane</keyword>
<dbReference type="EMBL" id="JADXDR010000101">
    <property type="protein sequence ID" value="KAI7839424.1"/>
    <property type="molecule type" value="Genomic_DNA"/>
</dbReference>
<sequence length="284" mass="30210">MLQTLSYKSMVLDRAVMLLVVATNVAVLAHLSLQWSTFIGVLNGSLAAALLWCSFRRPATYAQHRLWPVLVMRTLICVLPFASDTVGLFPPPENFTPARQASWGLFMLLLGISWTIGPFVATFLLLPPVHHLMVQIPALVALMRRNRSVCAAFLAQHPSNAGIIDSIGSVLHAAVASVAPAAPFGPAEALGLQASQQAVCMASSAAVQVSLGLVLPTLLAWHLQSRMAASIAAHAEARQDSSMLRQHTKLCGAVATATQEFGVKALLTLSSMTLTYVVALLALA</sequence>
<dbReference type="Proteomes" id="UP001205105">
    <property type="component" value="Unassembled WGS sequence"/>
</dbReference>
<proteinExistence type="predicted"/>
<gene>
    <name evidence="2" type="ORF">COHA_006825</name>
</gene>
<comment type="caution">
    <text evidence="2">The sequence shown here is derived from an EMBL/GenBank/DDBJ whole genome shotgun (WGS) entry which is preliminary data.</text>
</comment>
<reference evidence="2" key="1">
    <citation type="submission" date="2020-11" db="EMBL/GenBank/DDBJ databases">
        <title>Chlorella ohadii genome sequencing and assembly.</title>
        <authorList>
            <person name="Murik O."/>
            <person name="Treves H."/>
            <person name="Kedem I."/>
            <person name="Shotland Y."/>
            <person name="Kaplan A."/>
        </authorList>
    </citation>
    <scope>NUCLEOTIDE SEQUENCE</scope>
    <source>
        <strain evidence="2">1</strain>
    </source>
</reference>
<evidence type="ECO:0000256" key="1">
    <source>
        <dbReference type="SAM" id="Phobius"/>
    </source>
</evidence>
<keyword evidence="3" id="KW-1185">Reference proteome</keyword>
<evidence type="ECO:0000313" key="3">
    <source>
        <dbReference type="Proteomes" id="UP001205105"/>
    </source>
</evidence>
<evidence type="ECO:0000313" key="2">
    <source>
        <dbReference type="EMBL" id="KAI7839424.1"/>
    </source>
</evidence>
<organism evidence="2 3">
    <name type="scientific">Chlorella ohadii</name>
    <dbReference type="NCBI Taxonomy" id="2649997"/>
    <lineage>
        <taxon>Eukaryota</taxon>
        <taxon>Viridiplantae</taxon>
        <taxon>Chlorophyta</taxon>
        <taxon>core chlorophytes</taxon>
        <taxon>Trebouxiophyceae</taxon>
        <taxon>Chlorellales</taxon>
        <taxon>Chlorellaceae</taxon>
        <taxon>Chlorella clade</taxon>
        <taxon>Chlorella</taxon>
    </lineage>
</organism>
<feature type="transmembrane region" description="Helical" evidence="1">
    <location>
        <begin position="66"/>
        <end position="83"/>
    </location>
</feature>
<feature type="transmembrane region" description="Helical" evidence="1">
    <location>
        <begin position="265"/>
        <end position="283"/>
    </location>
</feature>
<feature type="transmembrane region" description="Helical" evidence="1">
    <location>
        <begin position="35"/>
        <end position="54"/>
    </location>
</feature>
<name>A0AAD5DN91_9CHLO</name>
<dbReference type="AlphaFoldDB" id="A0AAD5DN91"/>
<accession>A0AAD5DN91</accession>
<keyword evidence="1" id="KW-0472">Membrane</keyword>